<reference evidence="2" key="1">
    <citation type="submission" date="2013-12" db="EMBL/GenBank/DDBJ databases">
        <title>The Genome Sequence of Aphanomyces astaci APO3.</title>
        <authorList>
            <consortium name="The Broad Institute Genomics Platform"/>
            <person name="Russ C."/>
            <person name="Tyler B."/>
            <person name="van West P."/>
            <person name="Dieguez-Uribeondo J."/>
            <person name="Young S.K."/>
            <person name="Zeng Q."/>
            <person name="Gargeya S."/>
            <person name="Fitzgerald M."/>
            <person name="Abouelleil A."/>
            <person name="Alvarado L."/>
            <person name="Chapman S.B."/>
            <person name="Gainer-Dewar J."/>
            <person name="Goldberg J."/>
            <person name="Griggs A."/>
            <person name="Gujja S."/>
            <person name="Hansen M."/>
            <person name="Howarth C."/>
            <person name="Imamovic A."/>
            <person name="Ireland A."/>
            <person name="Larimer J."/>
            <person name="McCowan C."/>
            <person name="Murphy C."/>
            <person name="Pearson M."/>
            <person name="Poon T.W."/>
            <person name="Priest M."/>
            <person name="Roberts A."/>
            <person name="Saif S."/>
            <person name="Shea T."/>
            <person name="Sykes S."/>
            <person name="Wortman J."/>
            <person name="Nusbaum C."/>
            <person name="Birren B."/>
        </authorList>
    </citation>
    <scope>NUCLEOTIDE SEQUENCE [LARGE SCALE GENOMIC DNA]</scope>
    <source>
        <strain evidence="2">APO3</strain>
    </source>
</reference>
<dbReference type="Proteomes" id="UP000469452">
    <property type="component" value="Unassembled WGS sequence"/>
</dbReference>
<evidence type="ECO:0000313" key="3">
    <source>
        <dbReference type="EMBL" id="KAF0734315.1"/>
    </source>
</evidence>
<dbReference type="RefSeq" id="XP_009828244.1">
    <property type="nucleotide sequence ID" value="XM_009829942.1"/>
</dbReference>
<reference evidence="3 4" key="2">
    <citation type="submission" date="2019-06" db="EMBL/GenBank/DDBJ databases">
        <title>Genomics analysis of Aphanomyces spp. identifies a new class of oomycete effector associated with host adaptation.</title>
        <authorList>
            <person name="Gaulin E."/>
        </authorList>
    </citation>
    <scope>NUCLEOTIDE SEQUENCE [LARGE SCALE GENOMIC DNA]</scope>
    <source>
        <strain evidence="3 4">E</strain>
    </source>
</reference>
<proteinExistence type="predicted"/>
<dbReference type="OrthoDB" id="10441480at2759"/>
<dbReference type="VEuPathDB" id="FungiDB:H257_05170"/>
<gene>
    <name evidence="3" type="ORF">AaE_009158</name>
    <name evidence="2" type="ORF">H257_05170</name>
</gene>
<organism evidence="2">
    <name type="scientific">Aphanomyces astaci</name>
    <name type="common">Crayfish plague agent</name>
    <dbReference type="NCBI Taxonomy" id="112090"/>
    <lineage>
        <taxon>Eukaryota</taxon>
        <taxon>Sar</taxon>
        <taxon>Stramenopiles</taxon>
        <taxon>Oomycota</taxon>
        <taxon>Saprolegniomycetes</taxon>
        <taxon>Saprolegniales</taxon>
        <taxon>Verrucalvaceae</taxon>
        <taxon>Aphanomyces</taxon>
    </lineage>
</organism>
<feature type="region of interest" description="Disordered" evidence="1">
    <location>
        <begin position="107"/>
        <end position="128"/>
    </location>
</feature>
<evidence type="ECO:0000313" key="2">
    <source>
        <dbReference type="EMBL" id="ETV82575.1"/>
    </source>
</evidence>
<dbReference type="EMBL" id="VJMI01015004">
    <property type="protein sequence ID" value="KAF0734315.1"/>
    <property type="molecule type" value="Genomic_DNA"/>
</dbReference>
<dbReference type="EMBL" id="KI913122">
    <property type="protein sequence ID" value="ETV82575.1"/>
    <property type="molecule type" value="Genomic_DNA"/>
</dbReference>
<dbReference type="GeneID" id="20807166"/>
<sequence length="128" mass="13473">MGNKSSSTGSVGADNRSLSCAWCPGSTGLEHEGPQYKQPPILATKKHSSTLSMYLEASSIASPAEANKQLSDPPTSKGPRNPTRSGSFEFNVEVPEAFRAENLQVRRTSAIRAVSTPPTLDTTPAGPS</sequence>
<protein>
    <submittedName>
        <fullName evidence="2">Uncharacterized protein</fullName>
    </submittedName>
</protein>
<evidence type="ECO:0000256" key="1">
    <source>
        <dbReference type="SAM" id="MobiDB-lite"/>
    </source>
</evidence>
<feature type="region of interest" description="Disordered" evidence="1">
    <location>
        <begin position="22"/>
        <end position="43"/>
    </location>
</feature>
<feature type="region of interest" description="Disordered" evidence="1">
    <location>
        <begin position="63"/>
        <end position="90"/>
    </location>
</feature>
<name>W4GS90_APHAT</name>
<dbReference type="AlphaFoldDB" id="W4GS90"/>
<accession>W4GS90</accession>
<evidence type="ECO:0000313" key="4">
    <source>
        <dbReference type="Proteomes" id="UP000469452"/>
    </source>
</evidence>